<feature type="compositionally biased region" description="Basic and acidic residues" evidence="2">
    <location>
        <begin position="196"/>
        <end position="207"/>
    </location>
</feature>
<evidence type="ECO:0008006" key="5">
    <source>
        <dbReference type="Google" id="ProtNLM"/>
    </source>
</evidence>
<sequence length="373" mass="43693">MPDSPPQLIRIGSDNYTLSKPQKEFNRLIRKIETLEKELADYRVVISRIQDRIRTELNPLQTEYHQQRAALVRLFDRAYESGLFKANERKKLADLILNLAFDLISEHGLDELKPVYDKYDPGGFDSTNAEADQNASDAMRQLYSAMFGIEFEDAEGSSPEKLQEQLRKKLEEQQKACEEAQRQTKEHRAQRPKTAKQQDRETRKQLEERSITKAVRAVYMDLVKAFHPDREPVEAEKQRKTEVMHRITEAYEKSDLLGLLRLQLEYNRIDQDHLEKLAEEQLKYYNKILKQQAQELDEQLYDLQSQLSAVSGKPLYFVASSLSLEHSFKTDVQNLKRSLKNLKNDMATFQDNAFLKQWLKAYRIQKAPDFDGF</sequence>
<feature type="coiled-coil region" evidence="1">
    <location>
        <begin position="286"/>
        <end position="352"/>
    </location>
</feature>
<accession>A0ABW0IKA9</accession>
<gene>
    <name evidence="3" type="ORF">ACFPMF_26365</name>
</gene>
<proteinExistence type="predicted"/>
<comment type="caution">
    <text evidence="3">The sequence shown here is derived from an EMBL/GenBank/DDBJ whole genome shotgun (WGS) entry which is preliminary data.</text>
</comment>
<name>A0ABW0IKA9_9BACT</name>
<evidence type="ECO:0000313" key="4">
    <source>
        <dbReference type="Proteomes" id="UP001596106"/>
    </source>
</evidence>
<dbReference type="RefSeq" id="WP_379850836.1">
    <property type="nucleotide sequence ID" value="NZ_JBHSMA010000016.1"/>
</dbReference>
<keyword evidence="4" id="KW-1185">Reference proteome</keyword>
<keyword evidence="1" id="KW-0175">Coiled coil</keyword>
<feature type="region of interest" description="Disordered" evidence="2">
    <location>
        <begin position="154"/>
        <end position="207"/>
    </location>
</feature>
<evidence type="ECO:0000313" key="3">
    <source>
        <dbReference type="EMBL" id="MFC5412876.1"/>
    </source>
</evidence>
<dbReference type="SUPFAM" id="SSF46565">
    <property type="entry name" value="Chaperone J-domain"/>
    <property type="match status" value="1"/>
</dbReference>
<dbReference type="InterPro" id="IPR036869">
    <property type="entry name" value="J_dom_sf"/>
</dbReference>
<feature type="compositionally biased region" description="Basic and acidic residues" evidence="2">
    <location>
        <begin position="161"/>
        <end position="189"/>
    </location>
</feature>
<organism evidence="3 4">
    <name type="scientific">Larkinella bovis</name>
    <dbReference type="NCBI Taxonomy" id="683041"/>
    <lineage>
        <taxon>Bacteria</taxon>
        <taxon>Pseudomonadati</taxon>
        <taxon>Bacteroidota</taxon>
        <taxon>Cytophagia</taxon>
        <taxon>Cytophagales</taxon>
        <taxon>Spirosomataceae</taxon>
        <taxon>Larkinella</taxon>
    </lineage>
</organism>
<evidence type="ECO:0000256" key="2">
    <source>
        <dbReference type="SAM" id="MobiDB-lite"/>
    </source>
</evidence>
<evidence type="ECO:0000256" key="1">
    <source>
        <dbReference type="SAM" id="Coils"/>
    </source>
</evidence>
<dbReference type="Proteomes" id="UP001596106">
    <property type="component" value="Unassembled WGS sequence"/>
</dbReference>
<dbReference type="Gene3D" id="1.10.287.110">
    <property type="entry name" value="DnaJ domain"/>
    <property type="match status" value="1"/>
</dbReference>
<feature type="coiled-coil region" evidence="1">
    <location>
        <begin position="25"/>
        <end position="52"/>
    </location>
</feature>
<dbReference type="EMBL" id="JBHSMA010000016">
    <property type="protein sequence ID" value="MFC5412876.1"/>
    <property type="molecule type" value="Genomic_DNA"/>
</dbReference>
<reference evidence="4" key="1">
    <citation type="journal article" date="2019" name="Int. J. Syst. Evol. Microbiol.">
        <title>The Global Catalogue of Microorganisms (GCM) 10K type strain sequencing project: providing services to taxonomists for standard genome sequencing and annotation.</title>
        <authorList>
            <consortium name="The Broad Institute Genomics Platform"/>
            <consortium name="The Broad Institute Genome Sequencing Center for Infectious Disease"/>
            <person name="Wu L."/>
            <person name="Ma J."/>
        </authorList>
    </citation>
    <scope>NUCLEOTIDE SEQUENCE [LARGE SCALE GENOMIC DNA]</scope>
    <source>
        <strain evidence="4">CCUG 55250</strain>
    </source>
</reference>
<protein>
    <recommendedName>
        <fullName evidence="5">J domain-containing protein</fullName>
    </recommendedName>
</protein>